<sequence>MSGDQIDRRKPIWPQIVRELTRQIEEGELAPGDQVPGINALIEIYGISNNTAQRVTPFHPPAAGADHGMIAGPVFA</sequence>
<dbReference type="SUPFAM" id="SSF46785">
    <property type="entry name" value="Winged helix' DNA-binding domain"/>
    <property type="match status" value="1"/>
</dbReference>
<name>A0ABP6ECJ7_9ACTN</name>
<dbReference type="Proteomes" id="UP001501666">
    <property type="component" value="Unassembled WGS sequence"/>
</dbReference>
<keyword evidence="2" id="KW-0238">DNA-binding</keyword>
<dbReference type="EMBL" id="BAAATE010000010">
    <property type="protein sequence ID" value="GAA2665062.1"/>
    <property type="molecule type" value="Genomic_DNA"/>
</dbReference>
<protein>
    <recommendedName>
        <fullName evidence="4">HTH gntR-type domain-containing protein</fullName>
    </recommendedName>
</protein>
<evidence type="ECO:0000259" key="4">
    <source>
        <dbReference type="Pfam" id="PF00392"/>
    </source>
</evidence>
<dbReference type="Gene3D" id="1.10.10.10">
    <property type="entry name" value="Winged helix-like DNA-binding domain superfamily/Winged helix DNA-binding domain"/>
    <property type="match status" value="1"/>
</dbReference>
<dbReference type="InterPro" id="IPR000524">
    <property type="entry name" value="Tscrpt_reg_HTH_GntR"/>
</dbReference>
<dbReference type="RefSeq" id="WP_346148595.1">
    <property type="nucleotide sequence ID" value="NZ_BAAATE010000010.1"/>
</dbReference>
<evidence type="ECO:0000256" key="2">
    <source>
        <dbReference type="ARBA" id="ARBA00023125"/>
    </source>
</evidence>
<gene>
    <name evidence="5" type="ORF">GCM10010412_041030</name>
</gene>
<evidence type="ECO:0000256" key="3">
    <source>
        <dbReference type="ARBA" id="ARBA00023163"/>
    </source>
</evidence>
<evidence type="ECO:0000313" key="5">
    <source>
        <dbReference type="EMBL" id="GAA2665062.1"/>
    </source>
</evidence>
<comment type="caution">
    <text evidence="5">The sequence shown here is derived from an EMBL/GenBank/DDBJ whole genome shotgun (WGS) entry which is preliminary data.</text>
</comment>
<dbReference type="InterPro" id="IPR036388">
    <property type="entry name" value="WH-like_DNA-bd_sf"/>
</dbReference>
<evidence type="ECO:0000256" key="1">
    <source>
        <dbReference type="ARBA" id="ARBA00023015"/>
    </source>
</evidence>
<dbReference type="InterPro" id="IPR036390">
    <property type="entry name" value="WH_DNA-bd_sf"/>
</dbReference>
<accession>A0ABP6ECJ7</accession>
<reference evidence="6" key="1">
    <citation type="journal article" date="2019" name="Int. J. Syst. Evol. Microbiol.">
        <title>The Global Catalogue of Microorganisms (GCM) 10K type strain sequencing project: providing services to taxonomists for standard genome sequencing and annotation.</title>
        <authorList>
            <consortium name="The Broad Institute Genomics Platform"/>
            <consortium name="The Broad Institute Genome Sequencing Center for Infectious Disease"/>
            <person name="Wu L."/>
            <person name="Ma J."/>
        </authorList>
    </citation>
    <scope>NUCLEOTIDE SEQUENCE [LARGE SCALE GENOMIC DNA]</scope>
    <source>
        <strain evidence="6">JCM 6835</strain>
    </source>
</reference>
<feature type="domain" description="HTH gntR-type" evidence="4">
    <location>
        <begin position="15"/>
        <end position="54"/>
    </location>
</feature>
<organism evidence="5 6">
    <name type="scientific">Nonomuraea recticatena</name>
    <dbReference type="NCBI Taxonomy" id="46178"/>
    <lineage>
        <taxon>Bacteria</taxon>
        <taxon>Bacillati</taxon>
        <taxon>Actinomycetota</taxon>
        <taxon>Actinomycetes</taxon>
        <taxon>Streptosporangiales</taxon>
        <taxon>Streptosporangiaceae</taxon>
        <taxon>Nonomuraea</taxon>
    </lineage>
</organism>
<keyword evidence="3" id="KW-0804">Transcription</keyword>
<keyword evidence="6" id="KW-1185">Reference proteome</keyword>
<keyword evidence="1" id="KW-0805">Transcription regulation</keyword>
<proteinExistence type="predicted"/>
<evidence type="ECO:0000313" key="6">
    <source>
        <dbReference type="Proteomes" id="UP001501666"/>
    </source>
</evidence>
<dbReference type="Pfam" id="PF00392">
    <property type="entry name" value="GntR"/>
    <property type="match status" value="1"/>
</dbReference>